<dbReference type="AlphaFoldDB" id="A0A318J1V4"/>
<dbReference type="SUPFAM" id="SSF52540">
    <property type="entry name" value="P-loop containing nucleoside triphosphate hydrolases"/>
    <property type="match status" value="1"/>
</dbReference>
<proteinExistence type="predicted"/>
<dbReference type="InterPro" id="IPR050238">
    <property type="entry name" value="DNA_Rep/Repair_Clamp_Loader"/>
</dbReference>
<name>A0A318J1V4_9NEIS</name>
<dbReference type="Pfam" id="PF13177">
    <property type="entry name" value="DNA_pol3_delta2"/>
    <property type="match status" value="1"/>
</dbReference>
<evidence type="ECO:0000313" key="1">
    <source>
        <dbReference type="EMBL" id="PXX41709.1"/>
    </source>
</evidence>
<comment type="caution">
    <text evidence="1">The sequence shown here is derived from an EMBL/GenBank/DDBJ whole genome shotgun (WGS) entry which is preliminary data.</text>
</comment>
<dbReference type="InterPro" id="IPR004622">
    <property type="entry name" value="DNA_pol_HolB"/>
</dbReference>
<dbReference type="Proteomes" id="UP000248395">
    <property type="component" value="Unassembled WGS sequence"/>
</dbReference>
<dbReference type="NCBIfam" id="NF006430">
    <property type="entry name" value="PRK08699.1"/>
    <property type="match status" value="1"/>
</dbReference>
<dbReference type="GO" id="GO:0006261">
    <property type="term" value="P:DNA-templated DNA replication"/>
    <property type="evidence" value="ECO:0007669"/>
    <property type="project" value="TreeGrafter"/>
</dbReference>
<organism evidence="1 2">
    <name type="scientific">Aquitalea magnusonii</name>
    <dbReference type="NCBI Taxonomy" id="332411"/>
    <lineage>
        <taxon>Bacteria</taxon>
        <taxon>Pseudomonadati</taxon>
        <taxon>Pseudomonadota</taxon>
        <taxon>Betaproteobacteria</taxon>
        <taxon>Neisseriales</taxon>
        <taxon>Chromobacteriaceae</taxon>
        <taxon>Aquitalea</taxon>
    </lineage>
</organism>
<dbReference type="InterPro" id="IPR027417">
    <property type="entry name" value="P-loop_NTPase"/>
</dbReference>
<dbReference type="GO" id="GO:0003887">
    <property type="term" value="F:DNA-directed DNA polymerase activity"/>
    <property type="evidence" value="ECO:0007669"/>
    <property type="project" value="InterPro"/>
</dbReference>
<keyword evidence="2" id="KW-1185">Reference proteome</keyword>
<sequence>MLFPWQQQDWQRLNAERARLPNAWLFIGPAGTGKLEFALHLAQSLLCEQLQADHQPCGQCEGCRWFEHGTHPDFRRLSPQTEEEEEGKEAKPGRKLPLIKIEAVRQVIEFAHLTAHRAGQRIVVVEPAENLNPAAANALLKILEEPPQDVLFLLVAQAAQRLLPTIRSRCRQFPLSAPSPAQALDWLRQQGVSNAEAELAHNGGAPLFDHDPVLAKLRSQFVDGLGQPTFASILNLAELVDKQKLPLAIPLGWLGKWLHDLAGLSLAGIVRYHPEQQAVLQQLVARCDPVALMRCQDALQQLAPFGQHTLNTRLQLEALLMDYLKIFAGGRQG</sequence>
<dbReference type="Gene3D" id="3.40.50.300">
    <property type="entry name" value="P-loop containing nucleotide triphosphate hydrolases"/>
    <property type="match status" value="1"/>
</dbReference>
<dbReference type="PANTHER" id="PTHR11669">
    <property type="entry name" value="REPLICATION FACTOR C / DNA POLYMERASE III GAMMA-TAU SUBUNIT"/>
    <property type="match status" value="1"/>
</dbReference>
<gene>
    <name evidence="1" type="ORF">DFR38_12432</name>
</gene>
<dbReference type="NCBIfam" id="TIGR00678">
    <property type="entry name" value="holB"/>
    <property type="match status" value="1"/>
</dbReference>
<reference evidence="1 2" key="1">
    <citation type="submission" date="2018-05" db="EMBL/GenBank/DDBJ databases">
        <title>Genomic Encyclopedia of Type Strains, Phase IV (KMG-IV): sequencing the most valuable type-strain genomes for metagenomic binning, comparative biology and taxonomic classification.</title>
        <authorList>
            <person name="Goeker M."/>
        </authorList>
    </citation>
    <scope>NUCLEOTIDE SEQUENCE [LARGE SCALE GENOMIC DNA]</scope>
    <source>
        <strain evidence="1 2">DSM 25134</strain>
    </source>
</reference>
<dbReference type="OrthoDB" id="9811073at2"/>
<dbReference type="GO" id="GO:0008408">
    <property type="term" value="F:3'-5' exonuclease activity"/>
    <property type="evidence" value="ECO:0007669"/>
    <property type="project" value="InterPro"/>
</dbReference>
<evidence type="ECO:0000313" key="2">
    <source>
        <dbReference type="Proteomes" id="UP000248395"/>
    </source>
</evidence>
<dbReference type="RefSeq" id="WP_110313765.1">
    <property type="nucleotide sequence ID" value="NZ_QJKC01000024.1"/>
</dbReference>
<dbReference type="PANTHER" id="PTHR11669:SF8">
    <property type="entry name" value="DNA POLYMERASE III SUBUNIT DELTA"/>
    <property type="match status" value="1"/>
</dbReference>
<dbReference type="GO" id="GO:0009360">
    <property type="term" value="C:DNA polymerase III complex"/>
    <property type="evidence" value="ECO:0007669"/>
    <property type="project" value="TreeGrafter"/>
</dbReference>
<protein>
    <submittedName>
        <fullName evidence="1">DNA polymerase III delta prime subunit</fullName>
    </submittedName>
</protein>
<dbReference type="EMBL" id="QJKC01000024">
    <property type="protein sequence ID" value="PXX41709.1"/>
    <property type="molecule type" value="Genomic_DNA"/>
</dbReference>
<accession>A0A318J1V4</accession>